<dbReference type="HAMAP" id="MF_00090">
    <property type="entry name" value="PIMT"/>
    <property type="match status" value="1"/>
</dbReference>
<keyword evidence="8" id="KW-0472">Membrane</keyword>
<dbReference type="InterPro" id="IPR000682">
    <property type="entry name" value="PCMT"/>
</dbReference>
<dbReference type="Proteomes" id="UP000316360">
    <property type="component" value="Unassembled WGS sequence"/>
</dbReference>
<sequence length="241" mass="27062">MRKYLFYIVVIASVAIVLFFGIRLFRGQEEKRTYKVRREKMVQVQIASRGVKDEKVLRAMRAVPRHRFVSEDFTGSAYEDRPLPIGYGQTISQPYIVALMTELLNVDKEDKVLEVGTGSGYQAAVLSEIVSHIYTIEIFEELGIPAGERLKNLGYSNTTVKVADGYHGWPEKAPFDAIIVTCAASHIPPPLIEQLKEGGRMCIPVGSVFWKQILILVSKENGEITAKNILPVRFVPLLGEH</sequence>
<dbReference type="EC" id="2.1.1.77" evidence="7"/>
<keyword evidence="8" id="KW-1133">Transmembrane helix</keyword>
<accession>A0A523RZU6</accession>
<gene>
    <name evidence="7" type="primary">pcm</name>
    <name evidence="9" type="ORF">E3J84_03070</name>
</gene>
<keyword evidence="3 7" id="KW-0963">Cytoplasm</keyword>
<evidence type="ECO:0000313" key="9">
    <source>
        <dbReference type="EMBL" id="TET11274.1"/>
    </source>
</evidence>
<comment type="caution">
    <text evidence="9">The sequence shown here is derived from an EMBL/GenBank/DDBJ whole genome shotgun (WGS) entry which is preliminary data.</text>
</comment>
<organism evidence="9 10">
    <name type="scientific">Aerophobetes bacterium</name>
    <dbReference type="NCBI Taxonomy" id="2030807"/>
    <lineage>
        <taxon>Bacteria</taxon>
        <taxon>Candidatus Aerophobota</taxon>
    </lineage>
</organism>
<reference evidence="9 10" key="1">
    <citation type="submission" date="2019-03" db="EMBL/GenBank/DDBJ databases">
        <title>Metabolic potential of uncultured bacteria and archaea associated with petroleum seepage in deep-sea sediments.</title>
        <authorList>
            <person name="Dong X."/>
            <person name="Hubert C."/>
        </authorList>
    </citation>
    <scope>NUCLEOTIDE SEQUENCE [LARGE SCALE GENOMIC DNA]</scope>
    <source>
        <strain evidence="9">E44_bin7</strain>
    </source>
</reference>
<evidence type="ECO:0000256" key="4">
    <source>
        <dbReference type="ARBA" id="ARBA00022603"/>
    </source>
</evidence>
<dbReference type="Gene3D" id="3.40.50.150">
    <property type="entry name" value="Vaccinia Virus protein VP39"/>
    <property type="match status" value="1"/>
</dbReference>
<evidence type="ECO:0000256" key="3">
    <source>
        <dbReference type="ARBA" id="ARBA00022490"/>
    </source>
</evidence>
<dbReference type="Pfam" id="PF01135">
    <property type="entry name" value="PCMT"/>
    <property type="match status" value="1"/>
</dbReference>
<dbReference type="SUPFAM" id="SSF53335">
    <property type="entry name" value="S-adenosyl-L-methionine-dependent methyltransferases"/>
    <property type="match status" value="1"/>
</dbReference>
<evidence type="ECO:0000256" key="5">
    <source>
        <dbReference type="ARBA" id="ARBA00022679"/>
    </source>
</evidence>
<dbReference type="PANTHER" id="PTHR11579:SF0">
    <property type="entry name" value="PROTEIN-L-ISOASPARTATE(D-ASPARTATE) O-METHYLTRANSFERASE"/>
    <property type="match status" value="1"/>
</dbReference>
<keyword evidence="8" id="KW-0812">Transmembrane</keyword>
<dbReference type="PROSITE" id="PS01279">
    <property type="entry name" value="PCMT"/>
    <property type="match status" value="1"/>
</dbReference>
<dbReference type="GO" id="GO:0032259">
    <property type="term" value="P:methylation"/>
    <property type="evidence" value="ECO:0007669"/>
    <property type="project" value="UniProtKB-KW"/>
</dbReference>
<feature type="transmembrane region" description="Helical" evidence="8">
    <location>
        <begin position="6"/>
        <end position="25"/>
    </location>
</feature>
<evidence type="ECO:0000256" key="2">
    <source>
        <dbReference type="ARBA" id="ARBA00005369"/>
    </source>
</evidence>
<keyword evidence="6 7" id="KW-0949">S-adenosyl-L-methionine</keyword>
<evidence type="ECO:0000313" key="10">
    <source>
        <dbReference type="Proteomes" id="UP000316360"/>
    </source>
</evidence>
<name>A0A523RZU6_UNCAE</name>
<dbReference type="PANTHER" id="PTHR11579">
    <property type="entry name" value="PROTEIN-L-ISOASPARTATE O-METHYLTRANSFERASE"/>
    <property type="match status" value="1"/>
</dbReference>
<dbReference type="CDD" id="cd02440">
    <property type="entry name" value="AdoMet_MTases"/>
    <property type="match status" value="1"/>
</dbReference>
<evidence type="ECO:0000256" key="6">
    <source>
        <dbReference type="ARBA" id="ARBA00022691"/>
    </source>
</evidence>
<dbReference type="EMBL" id="SOKJ01000165">
    <property type="protein sequence ID" value="TET11274.1"/>
    <property type="molecule type" value="Genomic_DNA"/>
</dbReference>
<dbReference type="NCBIfam" id="TIGR00080">
    <property type="entry name" value="pimt"/>
    <property type="match status" value="1"/>
</dbReference>
<comment type="subcellular location">
    <subcellularLocation>
        <location evidence="1 7">Cytoplasm</location>
    </subcellularLocation>
</comment>
<evidence type="ECO:0000256" key="8">
    <source>
        <dbReference type="SAM" id="Phobius"/>
    </source>
</evidence>
<evidence type="ECO:0000256" key="1">
    <source>
        <dbReference type="ARBA" id="ARBA00004496"/>
    </source>
</evidence>
<comment type="catalytic activity">
    <reaction evidence="7">
        <text>[protein]-L-isoaspartate + S-adenosyl-L-methionine = [protein]-L-isoaspartate alpha-methyl ester + S-adenosyl-L-homocysteine</text>
        <dbReference type="Rhea" id="RHEA:12705"/>
        <dbReference type="Rhea" id="RHEA-COMP:12143"/>
        <dbReference type="Rhea" id="RHEA-COMP:12144"/>
        <dbReference type="ChEBI" id="CHEBI:57856"/>
        <dbReference type="ChEBI" id="CHEBI:59789"/>
        <dbReference type="ChEBI" id="CHEBI:90596"/>
        <dbReference type="ChEBI" id="CHEBI:90598"/>
        <dbReference type="EC" id="2.1.1.77"/>
    </reaction>
</comment>
<dbReference type="AlphaFoldDB" id="A0A523RZU6"/>
<comment type="function">
    <text evidence="7">Catalyzes the methyl esterification of L-isoaspartyl residues in peptides and proteins that result from spontaneous decomposition of normal L-aspartyl and L-asparaginyl residues. It plays a role in the repair and/or degradation of damaged proteins.</text>
</comment>
<proteinExistence type="inferred from homology"/>
<dbReference type="GO" id="GO:0004719">
    <property type="term" value="F:protein-L-isoaspartate (D-aspartate) O-methyltransferase activity"/>
    <property type="evidence" value="ECO:0007669"/>
    <property type="project" value="UniProtKB-UniRule"/>
</dbReference>
<protein>
    <recommendedName>
        <fullName evidence="7">Protein-L-isoaspartate O-methyltransferase</fullName>
        <ecNumber evidence="7">2.1.1.77</ecNumber>
    </recommendedName>
    <alternativeName>
        <fullName evidence="7">L-isoaspartyl protein carboxyl methyltransferase</fullName>
    </alternativeName>
    <alternativeName>
        <fullName evidence="7">Protein L-isoaspartyl methyltransferase</fullName>
    </alternativeName>
    <alternativeName>
        <fullName evidence="7">Protein-beta-aspartate methyltransferase</fullName>
        <shortName evidence="7">PIMT</shortName>
    </alternativeName>
</protein>
<dbReference type="FunFam" id="3.40.50.150:FF:000010">
    <property type="entry name" value="Protein-L-isoaspartate O-methyltransferase"/>
    <property type="match status" value="1"/>
</dbReference>
<dbReference type="InterPro" id="IPR029063">
    <property type="entry name" value="SAM-dependent_MTases_sf"/>
</dbReference>
<comment type="similarity">
    <text evidence="2 7">Belongs to the methyltransferase superfamily. L-isoaspartyl/D-aspartyl protein methyltransferase family.</text>
</comment>
<evidence type="ECO:0000256" key="7">
    <source>
        <dbReference type="HAMAP-Rule" id="MF_00090"/>
    </source>
</evidence>
<keyword evidence="5 7" id="KW-0808">Transferase</keyword>
<dbReference type="NCBIfam" id="NF001453">
    <property type="entry name" value="PRK00312.1"/>
    <property type="match status" value="1"/>
</dbReference>
<dbReference type="GO" id="GO:0030091">
    <property type="term" value="P:protein repair"/>
    <property type="evidence" value="ECO:0007669"/>
    <property type="project" value="UniProtKB-UniRule"/>
</dbReference>
<dbReference type="GO" id="GO:0005737">
    <property type="term" value="C:cytoplasm"/>
    <property type="evidence" value="ECO:0007669"/>
    <property type="project" value="UniProtKB-SubCell"/>
</dbReference>
<feature type="active site" evidence="7">
    <location>
        <position position="92"/>
    </location>
</feature>
<keyword evidence="4 7" id="KW-0489">Methyltransferase</keyword>